<name>A0ABV6V117_9ACTN</name>
<dbReference type="Pfam" id="PF13649">
    <property type="entry name" value="Methyltransf_25"/>
    <property type="match status" value="1"/>
</dbReference>
<evidence type="ECO:0000259" key="3">
    <source>
        <dbReference type="Pfam" id="PF13649"/>
    </source>
</evidence>
<feature type="domain" description="Methyltransferase" evidence="3">
    <location>
        <begin position="49"/>
        <end position="138"/>
    </location>
</feature>
<protein>
    <submittedName>
        <fullName evidence="4">Trans-aconitate 2-methyltransferase</fullName>
    </submittedName>
</protein>
<keyword evidence="2" id="KW-0808">Transferase</keyword>
<evidence type="ECO:0000256" key="1">
    <source>
        <dbReference type="ARBA" id="ARBA00022603"/>
    </source>
</evidence>
<dbReference type="Gene3D" id="3.40.50.150">
    <property type="entry name" value="Vaccinia Virus protein VP39"/>
    <property type="match status" value="1"/>
</dbReference>
<accession>A0ABV6V117</accession>
<sequence>MTTEQRDDSARNTVFGEVAELYDAVRAEYPAALVDTVLDYADLGDRGAVEIGAGTGKATVAFAERGVPIVCVEPDPRMAALLRRKTAAHPGVRIEQAGFESWVRAGRTFGLLFAATSWHWVPEEVRWDLAYEALAPGGTAALFWNHHGVMDPEVHAGLAEIDARYQLTFTPHTMAGWNMSDTIEPPEGDESVWTSQLPLMRGRFTDLREIRFKTPAHYPTKRYIDYLTSISAYRIMSDEARAAVQAEVAALLDAHGGGIDMITRSDMVLARAV</sequence>
<evidence type="ECO:0000256" key="2">
    <source>
        <dbReference type="ARBA" id="ARBA00022679"/>
    </source>
</evidence>
<evidence type="ECO:0000313" key="4">
    <source>
        <dbReference type="EMBL" id="MFC1407415.1"/>
    </source>
</evidence>
<dbReference type="InterPro" id="IPR041698">
    <property type="entry name" value="Methyltransf_25"/>
</dbReference>
<dbReference type="PANTHER" id="PTHR44942:SF4">
    <property type="entry name" value="METHYLTRANSFERASE TYPE 11 DOMAIN-CONTAINING PROTEIN"/>
    <property type="match status" value="1"/>
</dbReference>
<proteinExistence type="predicted"/>
<dbReference type="CDD" id="cd02440">
    <property type="entry name" value="AdoMet_MTases"/>
    <property type="match status" value="1"/>
</dbReference>
<dbReference type="PANTHER" id="PTHR44942">
    <property type="entry name" value="METHYLTRANSF_11 DOMAIN-CONTAINING PROTEIN"/>
    <property type="match status" value="1"/>
</dbReference>
<dbReference type="InterPro" id="IPR029063">
    <property type="entry name" value="SAM-dependent_MTases_sf"/>
</dbReference>
<gene>
    <name evidence="4" type="ORF">ACEZDJ_39670</name>
</gene>
<comment type="caution">
    <text evidence="4">The sequence shown here is derived from an EMBL/GenBank/DDBJ whole genome shotgun (WGS) entry which is preliminary data.</text>
</comment>
<dbReference type="SUPFAM" id="SSF53335">
    <property type="entry name" value="S-adenosyl-L-methionine-dependent methyltransferases"/>
    <property type="match status" value="1"/>
</dbReference>
<dbReference type="InterPro" id="IPR051052">
    <property type="entry name" value="Diverse_substrate_MTase"/>
</dbReference>
<dbReference type="Proteomes" id="UP001592528">
    <property type="component" value="Unassembled WGS sequence"/>
</dbReference>
<keyword evidence="1" id="KW-0489">Methyltransferase</keyword>
<organism evidence="4 5">
    <name type="scientific">Streptacidiphilus cavernicola</name>
    <dbReference type="NCBI Taxonomy" id="3342716"/>
    <lineage>
        <taxon>Bacteria</taxon>
        <taxon>Bacillati</taxon>
        <taxon>Actinomycetota</taxon>
        <taxon>Actinomycetes</taxon>
        <taxon>Kitasatosporales</taxon>
        <taxon>Streptomycetaceae</taxon>
        <taxon>Streptacidiphilus</taxon>
    </lineage>
</organism>
<dbReference type="RefSeq" id="WP_051726556.1">
    <property type="nucleotide sequence ID" value="NZ_JBHEZZ010000045.1"/>
</dbReference>
<reference evidence="4 5" key="1">
    <citation type="submission" date="2024-09" db="EMBL/GenBank/DDBJ databases">
        <authorList>
            <person name="Lee S.D."/>
        </authorList>
    </citation>
    <scope>NUCLEOTIDE SEQUENCE [LARGE SCALE GENOMIC DNA]</scope>
    <source>
        <strain evidence="4 5">N1-5</strain>
    </source>
</reference>
<keyword evidence="5" id="KW-1185">Reference proteome</keyword>
<evidence type="ECO:0000313" key="5">
    <source>
        <dbReference type="Proteomes" id="UP001592528"/>
    </source>
</evidence>
<dbReference type="EMBL" id="JBHEZZ010000045">
    <property type="protein sequence ID" value="MFC1407415.1"/>
    <property type="molecule type" value="Genomic_DNA"/>
</dbReference>